<protein>
    <submittedName>
        <fullName evidence="2 3">Acetyltransferase</fullName>
    </submittedName>
</protein>
<dbReference type="InterPro" id="IPR016181">
    <property type="entry name" value="Acyl_CoA_acyltransferase"/>
</dbReference>
<evidence type="ECO:0000313" key="5">
    <source>
        <dbReference type="Proteomes" id="UP000811399"/>
    </source>
</evidence>
<accession>A0A2G4R0Z5</accession>
<dbReference type="Proteomes" id="UP000811399">
    <property type="component" value="Unassembled WGS sequence"/>
</dbReference>
<dbReference type="EMBL" id="VJYU01000025">
    <property type="protein sequence ID" value="MBS4241478.1"/>
    <property type="molecule type" value="Genomic_DNA"/>
</dbReference>
<evidence type="ECO:0000313" key="3">
    <source>
        <dbReference type="EMBL" id="PHY90210.1"/>
    </source>
</evidence>
<reference evidence="4" key="1">
    <citation type="submission" date="2015-06" db="EMBL/GenBank/DDBJ databases">
        <authorList>
            <person name="Parisi A."/>
            <person name="Chiara M."/>
            <person name="Florio D."/>
            <person name="Miccolupo A."/>
            <person name="Manzari C."/>
            <person name="Mion D."/>
            <person name="Caruso M."/>
            <person name="D'erchia A.M."/>
            <person name="Zanoni R."/>
        </authorList>
    </citation>
    <scope>NUCLEOTIDE SEQUENCE [LARGE SCALE GENOMIC DNA]</scope>
    <source>
        <strain evidence="4">73/13</strain>
    </source>
</reference>
<dbReference type="InterPro" id="IPR000182">
    <property type="entry name" value="GNAT_dom"/>
</dbReference>
<reference evidence="3" key="2">
    <citation type="submission" date="2015-06" db="EMBL/GenBank/DDBJ databases">
        <authorList>
            <person name="Hoefler B.C."/>
            <person name="Straight P.D."/>
        </authorList>
    </citation>
    <scope>NUCLEOTIDE SEQUENCE [LARGE SCALE GENOMIC DNA]</scope>
    <source>
        <strain evidence="3">73/13</strain>
    </source>
</reference>
<dbReference type="PROSITE" id="PS51186">
    <property type="entry name" value="GNAT"/>
    <property type="match status" value="1"/>
</dbReference>
<dbReference type="OrthoDB" id="5354825at2"/>
<name>A0A2G4R0Z5_9BACT</name>
<evidence type="ECO:0000313" key="4">
    <source>
        <dbReference type="Proteomes" id="UP000237472"/>
    </source>
</evidence>
<reference evidence="2" key="3">
    <citation type="submission" date="2019-07" db="EMBL/GenBank/DDBJ databases">
        <authorList>
            <person name="Miller W.G."/>
        </authorList>
    </citation>
    <scope>NUCLEOTIDE SEQUENCE</scope>
    <source>
        <strain evidence="2">52/13</strain>
    </source>
</reference>
<dbReference type="Proteomes" id="UP000237472">
    <property type="component" value="Unassembled WGS sequence"/>
</dbReference>
<keyword evidence="3" id="KW-0808">Transferase</keyword>
<dbReference type="EMBL" id="LDWY01000071">
    <property type="protein sequence ID" value="PHY90210.1"/>
    <property type="molecule type" value="Genomic_DNA"/>
</dbReference>
<comment type="caution">
    <text evidence="3">The sequence shown here is derived from an EMBL/GenBank/DDBJ whole genome shotgun (WGS) entry which is preliminary data.</text>
</comment>
<dbReference type="Gene3D" id="3.40.630.30">
    <property type="match status" value="1"/>
</dbReference>
<gene>
    <name evidence="3" type="ORF">AA994_05815</name>
    <name evidence="2" type="ORF">CVU5213_07070</name>
</gene>
<feature type="domain" description="N-acetyltransferase" evidence="1">
    <location>
        <begin position="115"/>
        <end position="244"/>
    </location>
</feature>
<keyword evidence="5" id="KW-1185">Reference proteome</keyword>
<evidence type="ECO:0000259" key="1">
    <source>
        <dbReference type="PROSITE" id="PS51186"/>
    </source>
</evidence>
<dbReference type="AlphaFoldDB" id="A0A2G4R0Z5"/>
<dbReference type="RefSeq" id="WP_099461872.1">
    <property type="nucleotide sequence ID" value="NZ_LDWY01000071.1"/>
</dbReference>
<dbReference type="Pfam" id="PF00583">
    <property type="entry name" value="Acetyltransf_1"/>
    <property type="match status" value="1"/>
</dbReference>
<sequence>MRQFEEFKRFYYEGFKLSNHLENLSFFEEELKLQNITILQNGENFFLYDRHNFLYYFVREVRDFKLQKSFVKILGKNPTYLTQNEEFLKLNGFNILIKHAQMQLLSPTFTPQNYSFIEEAKNEDIAELRKFFSQFFDTTYLFLFSLKELEDKLHQCLIYKEKGRICGGLLYTNILNGLYIDFIAVRENLAHKNVAFALLNTLIKRHPKTQLKLFVDKLNQKAVRFYEKAGFSYTKNEFNFYFKE</sequence>
<dbReference type="SUPFAM" id="SSF55729">
    <property type="entry name" value="Acyl-CoA N-acyltransferases (Nat)"/>
    <property type="match status" value="1"/>
</dbReference>
<proteinExistence type="predicted"/>
<reference evidence="2 5" key="4">
    <citation type="journal article" date="2021" name="Syst. Appl. Microbiol.">
        <title>nCampylobacter vulpis sp. nov. isolated from wild red foxes.</title>
        <authorList>
            <person name="Parisi A."/>
            <person name="Chiara M."/>
            <person name="Caffara M."/>
            <person name="Mion D."/>
            <person name="Miller W.G."/>
            <person name="Caruso M."/>
            <person name="Manzari C."/>
            <person name="Florio D."/>
            <person name="Capozzi L."/>
            <person name="D'Erchia A.M."/>
            <person name="Manzulli V."/>
            <person name="Zanoni R.G."/>
        </authorList>
    </citation>
    <scope>NUCLEOTIDE SEQUENCE [LARGE SCALE GENOMIC DNA]</scope>
    <source>
        <strain evidence="2 5">52/13</strain>
    </source>
</reference>
<organism evidence="3 4">
    <name type="scientific">Campylobacter vulpis</name>
    <dbReference type="NCBI Taxonomy" id="1655500"/>
    <lineage>
        <taxon>Bacteria</taxon>
        <taxon>Pseudomonadati</taxon>
        <taxon>Campylobacterota</taxon>
        <taxon>Epsilonproteobacteria</taxon>
        <taxon>Campylobacterales</taxon>
        <taxon>Campylobacteraceae</taxon>
        <taxon>Campylobacter</taxon>
    </lineage>
</organism>
<dbReference type="GO" id="GO:0016747">
    <property type="term" value="F:acyltransferase activity, transferring groups other than amino-acyl groups"/>
    <property type="evidence" value="ECO:0007669"/>
    <property type="project" value="InterPro"/>
</dbReference>
<evidence type="ECO:0000313" key="2">
    <source>
        <dbReference type="EMBL" id="MBS4241478.1"/>
    </source>
</evidence>